<dbReference type="EMBL" id="JAHXZJ010001864">
    <property type="protein sequence ID" value="KAH0549702.1"/>
    <property type="molecule type" value="Genomic_DNA"/>
</dbReference>
<accession>A0AAV7IF44</accession>
<evidence type="ECO:0000313" key="3">
    <source>
        <dbReference type="Proteomes" id="UP000826195"/>
    </source>
</evidence>
<name>A0AAV7IF44_COTGL</name>
<feature type="compositionally biased region" description="Basic and acidic residues" evidence="1">
    <location>
        <begin position="319"/>
        <end position="331"/>
    </location>
</feature>
<reference evidence="2 3" key="1">
    <citation type="journal article" date="2021" name="J. Hered.">
        <title>A chromosome-level genome assembly of the parasitoid wasp, Cotesia glomerata (Hymenoptera: Braconidae).</title>
        <authorList>
            <person name="Pinto B.J."/>
            <person name="Weis J.J."/>
            <person name="Gamble T."/>
            <person name="Ode P.J."/>
            <person name="Paul R."/>
            <person name="Zaspel J.M."/>
        </authorList>
    </citation>
    <scope>NUCLEOTIDE SEQUENCE [LARGE SCALE GENOMIC DNA]</scope>
    <source>
        <strain evidence="2">CgM1</strain>
    </source>
</reference>
<organism evidence="2 3">
    <name type="scientific">Cotesia glomerata</name>
    <name type="common">Lepidopteran parasitic wasp</name>
    <name type="synonym">Apanteles glomeratus</name>
    <dbReference type="NCBI Taxonomy" id="32391"/>
    <lineage>
        <taxon>Eukaryota</taxon>
        <taxon>Metazoa</taxon>
        <taxon>Ecdysozoa</taxon>
        <taxon>Arthropoda</taxon>
        <taxon>Hexapoda</taxon>
        <taxon>Insecta</taxon>
        <taxon>Pterygota</taxon>
        <taxon>Neoptera</taxon>
        <taxon>Endopterygota</taxon>
        <taxon>Hymenoptera</taxon>
        <taxon>Apocrita</taxon>
        <taxon>Ichneumonoidea</taxon>
        <taxon>Braconidae</taxon>
        <taxon>Microgastrinae</taxon>
        <taxon>Cotesia</taxon>
    </lineage>
</organism>
<dbReference type="Proteomes" id="UP000826195">
    <property type="component" value="Unassembled WGS sequence"/>
</dbReference>
<protein>
    <submittedName>
        <fullName evidence="2">Uncharacterized protein</fullName>
    </submittedName>
</protein>
<proteinExistence type="predicted"/>
<sequence length="353" mass="40890">MKLCFMCSGNGDVCYFDEQKFEDCYLKLLFPIEKKFKYGDLKFDFKIAHEFGYHRDCLKQITVVKGKYKDAFEEFFVSQEIPNIVIFSGDHGPSTASTNKEGKNIAPMPQQVQDNLTTGIIPMEPRPNDFLGYMKNYHFRNAIVKLPSEYWENDSLITALGNKKVFITVEEKFFSDCVSNNHVIKSEEVDLLCHHEEADTRIMVCLMYGVKTCITVNDPRYRIFQKAYAAVKSDNQFLRKIKSFDSTLIPPCWKSLKQKILRTIFVNSMWLNATDADCIKLNPEECGWFKENHLKPRWFVGDATPLQIDDILQDVFKNNDDDNKNEAKNSDNDGGENSPCDYRDLDYYIATSD</sequence>
<evidence type="ECO:0000313" key="2">
    <source>
        <dbReference type="EMBL" id="KAH0549702.1"/>
    </source>
</evidence>
<gene>
    <name evidence="2" type="ORF">KQX54_012776</name>
</gene>
<dbReference type="AlphaFoldDB" id="A0AAV7IF44"/>
<feature type="region of interest" description="Disordered" evidence="1">
    <location>
        <begin position="319"/>
        <end position="341"/>
    </location>
</feature>
<evidence type="ECO:0000256" key="1">
    <source>
        <dbReference type="SAM" id="MobiDB-lite"/>
    </source>
</evidence>
<comment type="caution">
    <text evidence="2">The sequence shown here is derived from an EMBL/GenBank/DDBJ whole genome shotgun (WGS) entry which is preliminary data.</text>
</comment>
<keyword evidence="3" id="KW-1185">Reference proteome</keyword>